<evidence type="ECO:0000256" key="6">
    <source>
        <dbReference type="SAM" id="Coils"/>
    </source>
</evidence>
<name>A0ABS7WSX2_9BACT</name>
<dbReference type="InterPro" id="IPR045063">
    <property type="entry name" value="Dynamin_N"/>
</dbReference>
<proteinExistence type="predicted"/>
<organism evidence="8 9">
    <name type="scientific">Campylobacter canadensis</name>
    <dbReference type="NCBI Taxonomy" id="449520"/>
    <lineage>
        <taxon>Bacteria</taxon>
        <taxon>Pseudomonadati</taxon>
        <taxon>Campylobacterota</taxon>
        <taxon>Epsilonproteobacteria</taxon>
        <taxon>Campylobacterales</taxon>
        <taxon>Campylobacteraceae</taxon>
        <taxon>Campylobacter</taxon>
    </lineage>
</organism>
<evidence type="ECO:0000313" key="8">
    <source>
        <dbReference type="EMBL" id="MBZ7987613.1"/>
    </source>
</evidence>
<dbReference type="EMBL" id="JACGBB010000011">
    <property type="protein sequence ID" value="MBZ7987613.1"/>
    <property type="molecule type" value="Genomic_DNA"/>
</dbReference>
<dbReference type="PANTHER" id="PTHR10465">
    <property type="entry name" value="TRANSMEMBRANE GTPASE FZO1"/>
    <property type="match status" value="1"/>
</dbReference>
<feature type="coiled-coil region" evidence="6">
    <location>
        <begin position="436"/>
        <end position="477"/>
    </location>
</feature>
<dbReference type="Pfam" id="PF00350">
    <property type="entry name" value="Dynamin_N"/>
    <property type="match status" value="1"/>
</dbReference>
<accession>A0ABS7WSX2</accession>
<evidence type="ECO:0000256" key="4">
    <source>
        <dbReference type="ARBA" id="ARBA00023134"/>
    </source>
</evidence>
<evidence type="ECO:0000256" key="5">
    <source>
        <dbReference type="ARBA" id="ARBA00023136"/>
    </source>
</evidence>
<evidence type="ECO:0000256" key="2">
    <source>
        <dbReference type="ARBA" id="ARBA00022741"/>
    </source>
</evidence>
<dbReference type="Gene3D" id="3.40.50.300">
    <property type="entry name" value="P-loop containing nucleotide triphosphate hydrolases"/>
    <property type="match status" value="1"/>
</dbReference>
<gene>
    <name evidence="8" type="ORF">AVCANL283_05805</name>
</gene>
<keyword evidence="9" id="KW-1185">Reference proteome</keyword>
<feature type="domain" description="Dynamin N-terminal" evidence="7">
    <location>
        <begin position="158"/>
        <end position="336"/>
    </location>
</feature>
<evidence type="ECO:0000256" key="1">
    <source>
        <dbReference type="ARBA" id="ARBA00004370"/>
    </source>
</evidence>
<evidence type="ECO:0000259" key="7">
    <source>
        <dbReference type="Pfam" id="PF00350"/>
    </source>
</evidence>
<dbReference type="Proteomes" id="UP000786183">
    <property type="component" value="Unassembled WGS sequence"/>
</dbReference>
<comment type="subcellular location">
    <subcellularLocation>
        <location evidence="1">Membrane</location>
    </subcellularLocation>
</comment>
<keyword evidence="5" id="KW-0472">Membrane</keyword>
<sequence>MQELLQDFWGDLLGVLDYKYKNNIFNPELAALILCANEQNYKELLSLKSYKEFLKSDNFYEIKMLQIGVLNSIKDNLLNPNELCYYLEKLKDLKLKNSIFSYLSTAKQDDKIELSNHFIDEKNKLKDAYNELKNLLSADLKNKLDEFYKQLENKEFKIAFSGIFNAGKSSLINALLERDFLGVSNAPETANLSIISYGNENIKVNFYNESEFNALKTQASLNEELNKIFSVDFKAFKSVETNFNELYNYTSANSKMSIFVKDINIYLDNEYLKNNISIIDTPGLDDVVISREQASKEFLKKANCVLYLMSSTQALSIKDLDFLITYAKNNPNSKLVLALTKSDLISLDEQIKLKDYVKTRFNNELKKEDININYELFCLSVNDYKKDKKKGEINALKAYLNDVCFNSISSYDFTKNIADKFINLIDLELHYLENINNSLLLDKNDFLEKIRQIKEENLKKIEEKNKLENNLNDYLSKKYSFNYYELKFLAKNQASRLFDELNYDKNYSNELAKRVIMQGFKDLLNASFSSMQNIILNDFNAIKENLDIKKDFKITFDKLALEEIFDELSSILDKFSLLDKENEIENKLNAIYTNINLNLFNFTDIKNNINSFLKEEFFNKYHIEEVKNTDFDNENLLNINIKKIEKLQEIKEKLK</sequence>
<keyword evidence="2" id="KW-0547">Nucleotide-binding</keyword>
<dbReference type="SUPFAM" id="SSF52540">
    <property type="entry name" value="P-loop containing nucleoside triphosphate hydrolases"/>
    <property type="match status" value="1"/>
</dbReference>
<comment type="caution">
    <text evidence="8">The sequence shown here is derived from an EMBL/GenBank/DDBJ whole genome shotgun (WGS) entry which is preliminary data.</text>
</comment>
<keyword evidence="6" id="KW-0175">Coiled coil</keyword>
<dbReference type="InterPro" id="IPR027094">
    <property type="entry name" value="Mitofusin_fam"/>
</dbReference>
<dbReference type="RefSeq" id="WP_224325392.1">
    <property type="nucleotide sequence ID" value="NZ_JACGBB010000011.1"/>
</dbReference>
<keyword evidence="4" id="KW-0342">GTP-binding</keyword>
<reference evidence="8 9" key="1">
    <citation type="submission" date="2020-07" db="EMBL/GenBank/DDBJ databases">
        <title>Transfer of Campylobacter canadensis to the novel genus Avispirillum gen. nov., that also includes two novel species recovered from migratory waterfowl: Avispirillum anseris sp. nov. and Avispirillum brantae sp. nov.</title>
        <authorList>
            <person name="Miller W.G."/>
            <person name="Chapman M.H."/>
            <person name="Yee E."/>
            <person name="Inglis G.D."/>
        </authorList>
    </citation>
    <scope>NUCLEOTIDE SEQUENCE [LARGE SCALE GENOMIC DNA]</scope>
    <source>
        <strain evidence="8 9">L283</strain>
    </source>
</reference>
<dbReference type="InterPro" id="IPR027417">
    <property type="entry name" value="P-loop_NTPase"/>
</dbReference>
<evidence type="ECO:0000313" key="9">
    <source>
        <dbReference type="Proteomes" id="UP000786183"/>
    </source>
</evidence>
<dbReference type="PANTHER" id="PTHR10465:SF0">
    <property type="entry name" value="SARCALUMENIN"/>
    <property type="match status" value="1"/>
</dbReference>
<keyword evidence="3" id="KW-0378">Hydrolase</keyword>
<evidence type="ECO:0000256" key="3">
    <source>
        <dbReference type="ARBA" id="ARBA00022801"/>
    </source>
</evidence>
<protein>
    <submittedName>
        <fullName evidence="8">Dynamin family protein</fullName>
    </submittedName>
</protein>